<name>A0A8H7BE47_9PLEO</name>
<dbReference type="RefSeq" id="XP_038787881.1">
    <property type="nucleotide sequence ID" value="XM_038929609.1"/>
</dbReference>
<sequence>MRRNDVAMNVVVILEAPEILIAFDPRAANDLFRVLLKCDETRSMSGRIVGRHALMIPVATSTTHQVHAVAKVPVVSAMSNCMIVVKRYMLAKRTLRTTVSNKYIQIKKESTDNAPSKNMKISDARWAFDTWSFNT</sequence>
<proteinExistence type="predicted"/>
<reference evidence="1" key="2">
    <citation type="submission" date="2020-08" db="EMBL/GenBank/DDBJ databases">
        <title>Draft Genome Sequence of Cumin Blight Pathogen Alternaria burnsii.</title>
        <authorList>
            <person name="Feng Z."/>
        </authorList>
    </citation>
    <scope>NUCLEOTIDE SEQUENCE</scope>
    <source>
        <strain evidence="1">CBS107.38</strain>
    </source>
</reference>
<organism evidence="1 2">
    <name type="scientific">Alternaria burnsii</name>
    <dbReference type="NCBI Taxonomy" id="1187904"/>
    <lineage>
        <taxon>Eukaryota</taxon>
        <taxon>Fungi</taxon>
        <taxon>Dikarya</taxon>
        <taxon>Ascomycota</taxon>
        <taxon>Pezizomycotina</taxon>
        <taxon>Dothideomycetes</taxon>
        <taxon>Pleosporomycetidae</taxon>
        <taxon>Pleosporales</taxon>
        <taxon>Pleosporineae</taxon>
        <taxon>Pleosporaceae</taxon>
        <taxon>Alternaria</taxon>
        <taxon>Alternaria sect. Alternaria</taxon>
    </lineage>
</organism>
<comment type="caution">
    <text evidence="1">The sequence shown here is derived from an EMBL/GenBank/DDBJ whole genome shotgun (WGS) entry which is preliminary data.</text>
</comment>
<evidence type="ECO:0000313" key="2">
    <source>
        <dbReference type="Proteomes" id="UP000596902"/>
    </source>
</evidence>
<evidence type="ECO:0000313" key="1">
    <source>
        <dbReference type="EMBL" id="KAF7677703.1"/>
    </source>
</evidence>
<keyword evidence="2" id="KW-1185">Reference proteome</keyword>
<gene>
    <name evidence="1" type="ORF">GT037_004562</name>
</gene>
<accession>A0A8H7BE47</accession>
<dbReference type="Proteomes" id="UP000596902">
    <property type="component" value="Unassembled WGS sequence"/>
</dbReference>
<protein>
    <submittedName>
        <fullName evidence="1">Uncharacterized protein</fullName>
    </submittedName>
</protein>
<dbReference type="GeneID" id="62202787"/>
<dbReference type="EMBL" id="JAAABM010000005">
    <property type="protein sequence ID" value="KAF7677703.1"/>
    <property type="molecule type" value="Genomic_DNA"/>
</dbReference>
<reference evidence="1" key="1">
    <citation type="submission" date="2020-01" db="EMBL/GenBank/DDBJ databases">
        <authorList>
            <person name="Feng Z.H.Z."/>
        </authorList>
    </citation>
    <scope>NUCLEOTIDE SEQUENCE</scope>
    <source>
        <strain evidence="1">CBS107.38</strain>
    </source>
</reference>
<dbReference type="AlphaFoldDB" id="A0A8H7BE47"/>